<protein>
    <submittedName>
        <fullName evidence="4">RNA methyltransferase</fullName>
    </submittedName>
</protein>
<dbReference type="Proteomes" id="UP000321168">
    <property type="component" value="Unassembled WGS sequence"/>
</dbReference>
<dbReference type="GO" id="GO:0006396">
    <property type="term" value="P:RNA processing"/>
    <property type="evidence" value="ECO:0007669"/>
    <property type="project" value="InterPro"/>
</dbReference>
<dbReference type="RefSeq" id="WP_147013701.1">
    <property type="nucleotide sequence ID" value="NZ_VORB01000003.1"/>
</dbReference>
<organism evidence="4 5">
    <name type="scientific">Luteibaculum oceani</name>
    <dbReference type="NCBI Taxonomy" id="1294296"/>
    <lineage>
        <taxon>Bacteria</taxon>
        <taxon>Pseudomonadati</taxon>
        <taxon>Bacteroidota</taxon>
        <taxon>Flavobacteriia</taxon>
        <taxon>Flavobacteriales</taxon>
        <taxon>Luteibaculaceae</taxon>
        <taxon>Luteibaculum</taxon>
    </lineage>
</organism>
<dbReference type="InterPro" id="IPR029028">
    <property type="entry name" value="Alpha/beta_knot_MTases"/>
</dbReference>
<keyword evidence="5" id="KW-1185">Reference proteome</keyword>
<evidence type="ECO:0000256" key="1">
    <source>
        <dbReference type="ARBA" id="ARBA00022603"/>
    </source>
</evidence>
<dbReference type="AlphaFoldDB" id="A0A5C6VA82"/>
<name>A0A5C6VA82_9FLAO</name>
<dbReference type="GO" id="GO:0005829">
    <property type="term" value="C:cytosol"/>
    <property type="evidence" value="ECO:0007669"/>
    <property type="project" value="TreeGrafter"/>
</dbReference>
<dbReference type="PANTHER" id="PTHR46429">
    <property type="entry name" value="23S RRNA (GUANOSINE-2'-O-)-METHYLTRANSFERASE RLMB"/>
    <property type="match status" value="1"/>
</dbReference>
<evidence type="ECO:0000313" key="4">
    <source>
        <dbReference type="EMBL" id="TXC81720.1"/>
    </source>
</evidence>
<proteinExistence type="predicted"/>
<keyword evidence="1 4" id="KW-0489">Methyltransferase</keyword>
<dbReference type="GO" id="GO:0032259">
    <property type="term" value="P:methylation"/>
    <property type="evidence" value="ECO:0007669"/>
    <property type="project" value="UniProtKB-KW"/>
</dbReference>
<evidence type="ECO:0000313" key="5">
    <source>
        <dbReference type="Proteomes" id="UP000321168"/>
    </source>
</evidence>
<dbReference type="InterPro" id="IPR029026">
    <property type="entry name" value="tRNA_m1G_MTases_N"/>
</dbReference>
<dbReference type="GO" id="GO:0008173">
    <property type="term" value="F:RNA methyltransferase activity"/>
    <property type="evidence" value="ECO:0007669"/>
    <property type="project" value="InterPro"/>
</dbReference>
<accession>A0A5C6VA82</accession>
<dbReference type="InterPro" id="IPR004441">
    <property type="entry name" value="rRNA_MeTrfase_TrmH"/>
</dbReference>
<comment type="caution">
    <text evidence="4">The sequence shown here is derived from an EMBL/GenBank/DDBJ whole genome shotgun (WGS) entry which is preliminary data.</text>
</comment>
<evidence type="ECO:0000259" key="3">
    <source>
        <dbReference type="Pfam" id="PF00588"/>
    </source>
</evidence>
<dbReference type="InterPro" id="IPR001537">
    <property type="entry name" value="SpoU_MeTrfase"/>
</dbReference>
<reference evidence="4 5" key="1">
    <citation type="submission" date="2019-08" db="EMBL/GenBank/DDBJ databases">
        <title>Genome of Luteibaculum oceani JCM 18817.</title>
        <authorList>
            <person name="Bowman J.P."/>
        </authorList>
    </citation>
    <scope>NUCLEOTIDE SEQUENCE [LARGE SCALE GENOMIC DNA]</scope>
    <source>
        <strain evidence="4 5">JCM 18817</strain>
    </source>
</reference>
<dbReference type="SUPFAM" id="SSF75217">
    <property type="entry name" value="alpha/beta knot"/>
    <property type="match status" value="1"/>
</dbReference>
<dbReference type="OrthoDB" id="9795352at2"/>
<feature type="domain" description="tRNA/rRNA methyltransferase SpoU type" evidence="3">
    <location>
        <begin position="27"/>
        <end position="168"/>
    </location>
</feature>
<dbReference type="Pfam" id="PF00588">
    <property type="entry name" value="SpoU_methylase"/>
    <property type="match status" value="1"/>
</dbReference>
<evidence type="ECO:0000256" key="2">
    <source>
        <dbReference type="ARBA" id="ARBA00022679"/>
    </source>
</evidence>
<sequence>MANKKLKLDELNRVDPETFKQQKKHPITVVLDNVRSGLNVGSFFRTCDALAIERIILLGITPKPPHREILKSAIGATETVEWIGMETNSELIEFCKEQGLPIICVEQTEESKEIQRVNWELPCALVFGNEVDGVNDELITASYFCAEIPQFGTKHSFNVSVCGGVVLWDMIRTLITK</sequence>
<dbReference type="PANTHER" id="PTHR46429:SF1">
    <property type="entry name" value="23S RRNA (GUANOSINE-2'-O-)-METHYLTRANSFERASE RLMB"/>
    <property type="match status" value="1"/>
</dbReference>
<dbReference type="EMBL" id="VORB01000003">
    <property type="protein sequence ID" value="TXC81720.1"/>
    <property type="molecule type" value="Genomic_DNA"/>
</dbReference>
<keyword evidence="2 4" id="KW-0808">Transferase</keyword>
<gene>
    <name evidence="4" type="ORF">FRX97_04165</name>
</gene>
<dbReference type="Gene3D" id="3.40.1280.10">
    <property type="match status" value="1"/>
</dbReference>
<dbReference type="GO" id="GO:0003723">
    <property type="term" value="F:RNA binding"/>
    <property type="evidence" value="ECO:0007669"/>
    <property type="project" value="InterPro"/>
</dbReference>